<dbReference type="InterPro" id="IPR003560">
    <property type="entry name" value="DHB_DH"/>
</dbReference>
<reference evidence="4" key="1">
    <citation type="submission" date="2014-03" db="EMBL/GenBank/DDBJ databases">
        <title>The sialotranscriptome of Amblyomma triste, Amblyomma parvum and Amblyomma cajennense ticks, uncovered by 454-based RNA-seq.</title>
        <authorList>
            <person name="Garcia G.R."/>
            <person name="Gardinassi L.G."/>
            <person name="Ribeiro J.M."/>
            <person name="Anatriello E."/>
            <person name="Ferreira B.R."/>
            <person name="Moreira H.N."/>
            <person name="Mafra C."/>
            <person name="Olegario M.M."/>
            <person name="Szabo P.J."/>
            <person name="Miranda-Santos I.K."/>
            <person name="Maruyama S.R."/>
        </authorList>
    </citation>
    <scope>NUCLEOTIDE SEQUENCE</scope>
    <source>
        <strain evidence="4">Mato Grasso do Sul</strain>
        <tissue evidence="4">Salivary glands</tissue>
    </source>
</reference>
<dbReference type="CDD" id="cd05233">
    <property type="entry name" value="SDR_c"/>
    <property type="match status" value="1"/>
</dbReference>
<dbReference type="Gene3D" id="3.40.50.720">
    <property type="entry name" value="NAD(P)-binding Rossmann-like Domain"/>
    <property type="match status" value="1"/>
</dbReference>
<dbReference type="PANTHER" id="PTHR42760:SF83">
    <property type="entry name" value="(3R)-3-HYDROXYACYL-COA DEHYDROGENASE"/>
    <property type="match status" value="1"/>
</dbReference>
<proteinExistence type="evidence at transcript level"/>
<sequence length="190" mass="20188">VCFCWTRAWTLQPALFSVYFAMETSAHNMEGGMKMATLAKPFLGSLALVTGGASGIGEAVCQVLAAEGATLVVADKQLEAAQKVAQSLPGDSKHLAVYVDVGDSESVENLFSVVRGLFTSPFNIVVNCAGILRFSSVVDCSDELFDDVMRVNLKGTFLVNRAASQDMLRPGVTLPEGGAAIVNWVLEPRV</sequence>
<evidence type="ECO:0000256" key="1">
    <source>
        <dbReference type="ARBA" id="ARBA00005194"/>
    </source>
</evidence>
<dbReference type="GO" id="GO:0048038">
    <property type="term" value="F:quinone binding"/>
    <property type="evidence" value="ECO:0007669"/>
    <property type="project" value="TreeGrafter"/>
</dbReference>
<dbReference type="GO" id="GO:0008667">
    <property type="term" value="F:2,3-dihydro-2,3-dihydroxybenzoate dehydrogenase activity"/>
    <property type="evidence" value="ECO:0007669"/>
    <property type="project" value="InterPro"/>
</dbReference>
<dbReference type="PANTHER" id="PTHR42760">
    <property type="entry name" value="SHORT-CHAIN DEHYDROGENASES/REDUCTASES FAMILY MEMBER"/>
    <property type="match status" value="1"/>
</dbReference>
<dbReference type="GO" id="GO:0019290">
    <property type="term" value="P:siderophore biosynthetic process"/>
    <property type="evidence" value="ECO:0007669"/>
    <property type="project" value="InterPro"/>
</dbReference>
<dbReference type="SUPFAM" id="SSF51735">
    <property type="entry name" value="NAD(P)-binding Rossmann-fold domains"/>
    <property type="match status" value="1"/>
</dbReference>
<name>A0A023G594_AMBTT</name>
<comment type="pathway">
    <text evidence="1">Lipid metabolism; fatty acid biosynthesis.</text>
</comment>
<feature type="non-terminal residue" evidence="4">
    <location>
        <position position="1"/>
    </location>
</feature>
<dbReference type="PRINTS" id="PR01397">
    <property type="entry name" value="DHBDHDRGNASE"/>
</dbReference>
<dbReference type="GO" id="GO:0016616">
    <property type="term" value="F:oxidoreductase activity, acting on the CH-OH group of donors, NAD or NADP as acceptor"/>
    <property type="evidence" value="ECO:0007669"/>
    <property type="project" value="TreeGrafter"/>
</dbReference>
<dbReference type="EMBL" id="GBBM01007358">
    <property type="protein sequence ID" value="JAC28060.1"/>
    <property type="molecule type" value="mRNA"/>
</dbReference>
<dbReference type="InterPro" id="IPR036291">
    <property type="entry name" value="NAD(P)-bd_dom_sf"/>
</dbReference>
<keyword evidence="3" id="KW-0560">Oxidoreductase</keyword>
<dbReference type="Pfam" id="PF00106">
    <property type="entry name" value="adh_short"/>
    <property type="match status" value="1"/>
</dbReference>
<evidence type="ECO:0000256" key="2">
    <source>
        <dbReference type="ARBA" id="ARBA00006484"/>
    </source>
</evidence>
<dbReference type="GO" id="GO:0006633">
    <property type="term" value="P:fatty acid biosynthetic process"/>
    <property type="evidence" value="ECO:0007669"/>
    <property type="project" value="TreeGrafter"/>
</dbReference>
<organism evidence="4">
    <name type="scientific">Amblyomma triste</name>
    <name type="common">Neotropical tick</name>
    <dbReference type="NCBI Taxonomy" id="251400"/>
    <lineage>
        <taxon>Eukaryota</taxon>
        <taxon>Metazoa</taxon>
        <taxon>Ecdysozoa</taxon>
        <taxon>Arthropoda</taxon>
        <taxon>Chelicerata</taxon>
        <taxon>Arachnida</taxon>
        <taxon>Acari</taxon>
        <taxon>Parasitiformes</taxon>
        <taxon>Ixodida</taxon>
        <taxon>Ixodoidea</taxon>
        <taxon>Ixodidae</taxon>
        <taxon>Amblyomminae</taxon>
        <taxon>Amblyomma</taxon>
    </lineage>
</organism>
<dbReference type="InterPro" id="IPR002347">
    <property type="entry name" value="SDR_fam"/>
</dbReference>
<evidence type="ECO:0000256" key="3">
    <source>
        <dbReference type="ARBA" id="ARBA00023002"/>
    </source>
</evidence>
<evidence type="ECO:0000313" key="4">
    <source>
        <dbReference type="EMBL" id="JAC28060.1"/>
    </source>
</evidence>
<dbReference type="AlphaFoldDB" id="A0A023G594"/>
<protein>
    <submittedName>
        <fullName evidence="4">Putative mitochondrial/plastidial beta-ketoacyl-acp reductase</fullName>
    </submittedName>
</protein>
<comment type="similarity">
    <text evidence="2">Belongs to the short-chain dehydrogenases/reductases (SDR) family.</text>
</comment>
<accession>A0A023G594</accession>